<name>A0ABP7UZ01_9FLAO</name>
<gene>
    <name evidence="1" type="ORF">GCM10022388_23080</name>
</gene>
<reference evidence="2" key="1">
    <citation type="journal article" date="2019" name="Int. J. Syst. Evol. Microbiol.">
        <title>The Global Catalogue of Microorganisms (GCM) 10K type strain sequencing project: providing services to taxonomists for standard genome sequencing and annotation.</title>
        <authorList>
            <consortium name="The Broad Institute Genomics Platform"/>
            <consortium name="The Broad Institute Genome Sequencing Center for Infectious Disease"/>
            <person name="Wu L."/>
            <person name="Ma J."/>
        </authorList>
    </citation>
    <scope>NUCLEOTIDE SEQUENCE [LARGE SCALE GENOMIC DNA]</scope>
    <source>
        <strain evidence="2">JCM 17068</strain>
    </source>
</reference>
<dbReference type="Proteomes" id="UP001500426">
    <property type="component" value="Unassembled WGS sequence"/>
</dbReference>
<dbReference type="EMBL" id="BAABCS010000020">
    <property type="protein sequence ID" value="GAA4055868.1"/>
    <property type="molecule type" value="Genomic_DNA"/>
</dbReference>
<sequence length="71" mass="7810">MAVSGDLFAMFAFRAAIIVKAARINPANEIDVEIILDIKPVKSNLGEGLRLKIAQYELISHKQTTIKISIT</sequence>
<evidence type="ECO:0000313" key="2">
    <source>
        <dbReference type="Proteomes" id="UP001500426"/>
    </source>
</evidence>
<organism evidence="1 2">
    <name type="scientific">Flavobacterium chungnamense</name>
    <dbReference type="NCBI Taxonomy" id="706182"/>
    <lineage>
        <taxon>Bacteria</taxon>
        <taxon>Pseudomonadati</taxon>
        <taxon>Bacteroidota</taxon>
        <taxon>Flavobacteriia</taxon>
        <taxon>Flavobacteriales</taxon>
        <taxon>Flavobacteriaceae</taxon>
        <taxon>Flavobacterium</taxon>
    </lineage>
</organism>
<keyword evidence="2" id="KW-1185">Reference proteome</keyword>
<accession>A0ABP7UZ01</accession>
<protein>
    <submittedName>
        <fullName evidence="1">Uncharacterized protein</fullName>
    </submittedName>
</protein>
<evidence type="ECO:0000313" key="1">
    <source>
        <dbReference type="EMBL" id="GAA4055868.1"/>
    </source>
</evidence>
<proteinExistence type="predicted"/>
<comment type="caution">
    <text evidence="1">The sequence shown here is derived from an EMBL/GenBank/DDBJ whole genome shotgun (WGS) entry which is preliminary data.</text>
</comment>